<gene>
    <name evidence="2" type="ORF">GO608_00875</name>
</gene>
<evidence type="ECO:0000313" key="3">
    <source>
        <dbReference type="Proteomes" id="UP000601990"/>
    </source>
</evidence>
<evidence type="ECO:0000256" key="1">
    <source>
        <dbReference type="SAM" id="Phobius"/>
    </source>
</evidence>
<dbReference type="Proteomes" id="UP000601990">
    <property type="component" value="Unassembled WGS sequence"/>
</dbReference>
<name>A0ABX1N0J6_9RHOO</name>
<keyword evidence="3" id="KW-1185">Reference proteome</keyword>
<dbReference type="EMBL" id="WTVH01000001">
    <property type="protein sequence ID" value="NMF91884.1"/>
    <property type="molecule type" value="Genomic_DNA"/>
</dbReference>
<organism evidence="2 3">
    <name type="scientific">Aromatoleum buckelii</name>
    <dbReference type="NCBI Taxonomy" id="200254"/>
    <lineage>
        <taxon>Bacteria</taxon>
        <taxon>Pseudomonadati</taxon>
        <taxon>Pseudomonadota</taxon>
        <taxon>Betaproteobacteria</taxon>
        <taxon>Rhodocyclales</taxon>
        <taxon>Rhodocyclaceae</taxon>
        <taxon>Aromatoleum</taxon>
    </lineage>
</organism>
<sequence length="63" mass="6486">MKTRRIAGLLKGFIEDQDGVTSIEYALLGALIFGAIVGSVALLGDSVEALYGDVATKVSDAVS</sequence>
<keyword evidence="1" id="KW-0472">Membrane</keyword>
<proteinExistence type="predicted"/>
<accession>A0ABX1N0J6</accession>
<dbReference type="RefSeq" id="WP_169197216.1">
    <property type="nucleotide sequence ID" value="NZ_WTVH02000008.1"/>
</dbReference>
<evidence type="ECO:0000313" key="2">
    <source>
        <dbReference type="EMBL" id="NMF91884.1"/>
    </source>
</evidence>
<keyword evidence="1" id="KW-1133">Transmembrane helix</keyword>
<reference evidence="2" key="1">
    <citation type="submission" date="2019-12" db="EMBL/GenBank/DDBJ databases">
        <title>Comparative genomics gives insights into the taxonomy of the Azoarcus-Aromatoleum group and reveals separate origins of nif in the plant-associated Azoarcus and non-plant-associated Aromatoleum sub-groups.</title>
        <authorList>
            <person name="Lafos M."/>
            <person name="Maluk M."/>
            <person name="Batista M."/>
            <person name="Junghare M."/>
            <person name="Carmona M."/>
            <person name="Faoro H."/>
            <person name="Cruz L.M."/>
            <person name="Battistoni F."/>
            <person name="De Souza E."/>
            <person name="Pedrosa F."/>
            <person name="Chen W.-M."/>
            <person name="Poole P.S."/>
            <person name="Dixon R.A."/>
            <person name="James E.K."/>
        </authorList>
    </citation>
    <scope>NUCLEOTIDE SEQUENCE</scope>
    <source>
        <strain evidence="2">U120</strain>
    </source>
</reference>
<comment type="caution">
    <text evidence="2">The sequence shown here is derived from an EMBL/GenBank/DDBJ whole genome shotgun (WGS) entry which is preliminary data.</text>
</comment>
<feature type="transmembrane region" description="Helical" evidence="1">
    <location>
        <begin position="21"/>
        <end position="43"/>
    </location>
</feature>
<protein>
    <submittedName>
        <fullName evidence="2">Flp family type IVb pilin</fullName>
    </submittedName>
</protein>
<keyword evidence="1" id="KW-0812">Transmembrane</keyword>